<keyword evidence="4" id="KW-0805">Transcription regulation</keyword>
<evidence type="ECO:0000256" key="6">
    <source>
        <dbReference type="ARBA" id="ARBA00023187"/>
    </source>
</evidence>
<dbReference type="Proteomes" id="UP000095283">
    <property type="component" value="Unplaced"/>
</dbReference>
<evidence type="ECO:0000256" key="7">
    <source>
        <dbReference type="ARBA" id="ARBA00023242"/>
    </source>
</evidence>
<evidence type="ECO:0000256" key="3">
    <source>
        <dbReference type="ARBA" id="ARBA00022664"/>
    </source>
</evidence>
<reference evidence="12" key="1">
    <citation type="submission" date="2016-11" db="UniProtKB">
        <authorList>
            <consortium name="WormBaseParasite"/>
        </authorList>
    </citation>
    <scope>IDENTIFICATION</scope>
</reference>
<evidence type="ECO:0000256" key="2">
    <source>
        <dbReference type="ARBA" id="ARBA00010386"/>
    </source>
</evidence>
<comment type="subcellular location">
    <subcellularLocation>
        <location evidence="1">Nucleus</location>
    </subcellularLocation>
</comment>
<feature type="compositionally biased region" description="Acidic residues" evidence="9">
    <location>
        <begin position="160"/>
        <end position="171"/>
    </location>
</feature>
<proteinExistence type="inferred from homology"/>
<protein>
    <submittedName>
        <fullName evidence="12">Pinin_SDK_memA domain-containing protein</fullName>
    </submittedName>
</protein>
<feature type="compositionally biased region" description="Basic and acidic residues" evidence="9">
    <location>
        <begin position="140"/>
        <end position="159"/>
    </location>
</feature>
<dbReference type="PANTHER" id="PTHR12707:SF0">
    <property type="entry name" value="PININ"/>
    <property type="match status" value="1"/>
</dbReference>
<keyword evidence="6" id="KW-0508">mRNA splicing</keyword>
<dbReference type="InterPro" id="IPR039853">
    <property type="entry name" value="Pinin"/>
</dbReference>
<evidence type="ECO:0000313" key="12">
    <source>
        <dbReference type="WBParaSite" id="Hba_17335"/>
    </source>
</evidence>
<keyword evidence="11" id="KW-1185">Reference proteome</keyword>
<keyword evidence="5" id="KW-0804">Transcription</keyword>
<evidence type="ECO:0000259" key="10">
    <source>
        <dbReference type="Pfam" id="PF04696"/>
    </source>
</evidence>
<name>A0A1I7XIJ6_HETBA</name>
<sequence>MASERHNLIEQRREQERELRALQRKKALMQYAEAKQEHYKLLMNFIQTQTKPTLFFAPAKHSLRSLELLKNSQKGIQGLMDLRQKELERELAANVGEEPEHEDETAEPMRSFVAESESNRKRRHERSGSKEENGSESDEECRKSPEEEEVNPKEDSPEKEADEVELQEEDE</sequence>
<feature type="compositionally biased region" description="Acidic residues" evidence="9">
    <location>
        <begin position="97"/>
        <end position="106"/>
    </location>
</feature>
<dbReference type="GO" id="GO:0008380">
    <property type="term" value="P:RNA splicing"/>
    <property type="evidence" value="ECO:0007669"/>
    <property type="project" value="UniProtKB-KW"/>
</dbReference>
<dbReference type="Pfam" id="PF04696">
    <property type="entry name" value="Pinin_SDK_memA"/>
    <property type="match status" value="1"/>
</dbReference>
<dbReference type="AlphaFoldDB" id="A0A1I7XIJ6"/>
<feature type="region of interest" description="Disordered" evidence="9">
    <location>
        <begin position="90"/>
        <end position="171"/>
    </location>
</feature>
<accession>A0A1I7XIJ6</accession>
<evidence type="ECO:0000256" key="8">
    <source>
        <dbReference type="SAM" id="Coils"/>
    </source>
</evidence>
<keyword evidence="8" id="KW-0175">Coiled coil</keyword>
<evidence type="ECO:0000313" key="11">
    <source>
        <dbReference type="Proteomes" id="UP000095283"/>
    </source>
</evidence>
<organism evidence="11 12">
    <name type="scientific">Heterorhabditis bacteriophora</name>
    <name type="common">Entomopathogenic nematode worm</name>
    <dbReference type="NCBI Taxonomy" id="37862"/>
    <lineage>
        <taxon>Eukaryota</taxon>
        <taxon>Metazoa</taxon>
        <taxon>Ecdysozoa</taxon>
        <taxon>Nematoda</taxon>
        <taxon>Chromadorea</taxon>
        <taxon>Rhabditida</taxon>
        <taxon>Rhabditina</taxon>
        <taxon>Rhabditomorpha</taxon>
        <taxon>Strongyloidea</taxon>
        <taxon>Heterorhabditidae</taxon>
        <taxon>Heterorhabditis</taxon>
    </lineage>
</organism>
<evidence type="ECO:0000256" key="9">
    <source>
        <dbReference type="SAM" id="MobiDB-lite"/>
    </source>
</evidence>
<feature type="coiled-coil region" evidence="8">
    <location>
        <begin position="5"/>
        <end position="32"/>
    </location>
</feature>
<evidence type="ECO:0000256" key="5">
    <source>
        <dbReference type="ARBA" id="ARBA00023163"/>
    </source>
</evidence>
<dbReference type="WBParaSite" id="Hba_17335">
    <property type="protein sequence ID" value="Hba_17335"/>
    <property type="gene ID" value="Hba_17335"/>
</dbReference>
<dbReference type="PANTHER" id="PTHR12707">
    <property type="entry name" value="PINN"/>
    <property type="match status" value="1"/>
</dbReference>
<feature type="domain" description="Pinin/SDK/MemA protein" evidence="10">
    <location>
        <begin position="3"/>
        <end position="74"/>
    </location>
</feature>
<dbReference type="GO" id="GO:0071013">
    <property type="term" value="C:catalytic step 2 spliceosome"/>
    <property type="evidence" value="ECO:0007669"/>
    <property type="project" value="TreeGrafter"/>
</dbReference>
<evidence type="ECO:0000256" key="1">
    <source>
        <dbReference type="ARBA" id="ARBA00004123"/>
    </source>
</evidence>
<dbReference type="GO" id="GO:0006397">
    <property type="term" value="P:mRNA processing"/>
    <property type="evidence" value="ECO:0007669"/>
    <property type="project" value="UniProtKB-KW"/>
</dbReference>
<evidence type="ECO:0000256" key="4">
    <source>
        <dbReference type="ARBA" id="ARBA00023015"/>
    </source>
</evidence>
<keyword evidence="7" id="KW-0539">Nucleus</keyword>
<dbReference type="InterPro" id="IPR006786">
    <property type="entry name" value="Pinin_SDK_MemA"/>
</dbReference>
<comment type="similarity">
    <text evidence="2">Belongs to the pinin family.</text>
</comment>
<keyword evidence="3" id="KW-0507">mRNA processing</keyword>